<name>A0AB38XMJ8_9ACTO</name>
<organism evidence="2 3">
    <name type="scientific">Winkia neuii subsp. anitrata</name>
    <dbReference type="NCBI Taxonomy" id="29318"/>
    <lineage>
        <taxon>Bacteria</taxon>
        <taxon>Bacillati</taxon>
        <taxon>Actinomycetota</taxon>
        <taxon>Actinomycetes</taxon>
        <taxon>Actinomycetales</taxon>
        <taxon>Actinomycetaceae</taxon>
        <taxon>Winkia</taxon>
    </lineage>
</organism>
<dbReference type="Proteomes" id="UP001211044">
    <property type="component" value="Chromosome"/>
</dbReference>
<dbReference type="AlphaFoldDB" id="A0AB38XMJ8"/>
<evidence type="ECO:0000313" key="3">
    <source>
        <dbReference type="Proteomes" id="UP001211044"/>
    </source>
</evidence>
<feature type="domain" description="Helix-turn-helix" evidence="1">
    <location>
        <begin position="83"/>
        <end position="129"/>
    </location>
</feature>
<accession>A0AB38XMJ8</accession>
<dbReference type="RefSeq" id="WP_004807461.1">
    <property type="nucleotide sequence ID" value="NZ_CP116394.1"/>
</dbReference>
<dbReference type="InterPro" id="IPR041657">
    <property type="entry name" value="HTH_17"/>
</dbReference>
<reference evidence="2" key="1">
    <citation type="submission" date="2023-01" db="EMBL/GenBank/DDBJ databases">
        <title>Comparative Genomic Analysis of the Clinically-Derived Winkia Strain NY0527 Provides Evidence into the Taxonomic Reassignment of Winkia neuii and Characterizes Their Virulence Traits.</title>
        <authorList>
            <person name="Cai X."/>
            <person name="Peng Y."/>
            <person name="Li M."/>
            <person name="Qiu Y."/>
            <person name="Wang Y."/>
            <person name="Xu L."/>
            <person name="Hou Q."/>
        </authorList>
    </citation>
    <scope>NUCLEOTIDE SEQUENCE</scope>
    <source>
        <strain evidence="2">NY0527</strain>
    </source>
</reference>
<dbReference type="KEGG" id="wne:PIG85_08025"/>
<gene>
    <name evidence="2" type="ORF">PIG85_08025</name>
</gene>
<protein>
    <submittedName>
        <fullName evidence="2">Helix-turn-helix domain-containing protein</fullName>
    </submittedName>
</protein>
<dbReference type="Pfam" id="PF12728">
    <property type="entry name" value="HTH_17"/>
    <property type="match status" value="1"/>
</dbReference>
<evidence type="ECO:0000313" key="2">
    <source>
        <dbReference type="EMBL" id="WCE45592.1"/>
    </source>
</evidence>
<proteinExistence type="predicted"/>
<sequence>MSLQAQNKTFFPDDNHNREEMENSYRHVARTVENFTGRCKAELVVNSEVVDLPSPLGEILINAATILATWQPVTICPHEKLISFQDAADLLGVSRYTVAELCKKGELPYHVVNKYRKLYLADVIDYLNKSLKEEHRLTAPKVDAINLVRAFEEDPQKASDLVRQNRQDD</sequence>
<evidence type="ECO:0000259" key="1">
    <source>
        <dbReference type="Pfam" id="PF12728"/>
    </source>
</evidence>
<dbReference type="EMBL" id="CP116394">
    <property type="protein sequence ID" value="WCE45592.1"/>
    <property type="molecule type" value="Genomic_DNA"/>
</dbReference>